<gene>
    <name evidence="1" type="ORF">BDK51DRAFT_39132</name>
</gene>
<proteinExistence type="predicted"/>
<evidence type="ECO:0000313" key="2">
    <source>
        <dbReference type="Proteomes" id="UP000269721"/>
    </source>
</evidence>
<accession>A0A4P9W9I2</accession>
<protein>
    <submittedName>
        <fullName evidence="1">Uncharacterized protein</fullName>
    </submittedName>
</protein>
<dbReference type="OrthoDB" id="6513042at2759"/>
<dbReference type="EMBL" id="KZ996891">
    <property type="protein sequence ID" value="RKO88175.1"/>
    <property type="molecule type" value="Genomic_DNA"/>
</dbReference>
<keyword evidence="2" id="KW-1185">Reference proteome</keyword>
<name>A0A4P9W9I2_9FUNG</name>
<dbReference type="Proteomes" id="UP000269721">
    <property type="component" value="Unassembled WGS sequence"/>
</dbReference>
<reference evidence="2" key="1">
    <citation type="journal article" date="2018" name="Nat. Microbiol.">
        <title>Leveraging single-cell genomics to expand the fungal tree of life.</title>
        <authorList>
            <person name="Ahrendt S.R."/>
            <person name="Quandt C.A."/>
            <person name="Ciobanu D."/>
            <person name="Clum A."/>
            <person name="Salamov A."/>
            <person name="Andreopoulos B."/>
            <person name="Cheng J.F."/>
            <person name="Woyke T."/>
            <person name="Pelin A."/>
            <person name="Henrissat B."/>
            <person name="Reynolds N.K."/>
            <person name="Benny G.L."/>
            <person name="Smith M.E."/>
            <person name="James T.Y."/>
            <person name="Grigoriev I.V."/>
        </authorList>
    </citation>
    <scope>NUCLEOTIDE SEQUENCE [LARGE SCALE GENOMIC DNA]</scope>
</reference>
<sequence>MTINLPRLAVVRSAVHALIALPIPGYYTIDDCTRHLLGSKRKYPPRPWTLTADAMMRAWRRSSDNAKVNLRYRSAAILSIVSAVRELLRTAGVLEWALPNVAADLTVASVIECGDRNVRGLIFMRQFETVAGWVPL</sequence>
<evidence type="ECO:0000313" key="1">
    <source>
        <dbReference type="EMBL" id="RKO88175.1"/>
    </source>
</evidence>
<dbReference type="AlphaFoldDB" id="A0A4P9W9I2"/>
<organism evidence="1 2">
    <name type="scientific">Blyttiomyces helicus</name>
    <dbReference type="NCBI Taxonomy" id="388810"/>
    <lineage>
        <taxon>Eukaryota</taxon>
        <taxon>Fungi</taxon>
        <taxon>Fungi incertae sedis</taxon>
        <taxon>Chytridiomycota</taxon>
        <taxon>Chytridiomycota incertae sedis</taxon>
        <taxon>Chytridiomycetes</taxon>
        <taxon>Chytridiomycetes incertae sedis</taxon>
        <taxon>Blyttiomyces</taxon>
    </lineage>
</organism>